<organism evidence="2 3">
    <name type="scientific">Flaviramulus multivorans</name>
    <dbReference type="NCBI Taxonomy" id="1304750"/>
    <lineage>
        <taxon>Bacteria</taxon>
        <taxon>Pseudomonadati</taxon>
        <taxon>Bacteroidota</taxon>
        <taxon>Flavobacteriia</taxon>
        <taxon>Flavobacteriales</taxon>
        <taxon>Flavobacteriaceae</taxon>
        <taxon>Flaviramulus</taxon>
    </lineage>
</organism>
<keyword evidence="1" id="KW-0732">Signal</keyword>
<reference evidence="2 3" key="1">
    <citation type="submission" date="2022-01" db="EMBL/GenBank/DDBJ databases">
        <title>Draft genome sequence of Sabulilitoribacter multivorans KCTC 32326.</title>
        <authorList>
            <person name="Oh J.-S."/>
        </authorList>
    </citation>
    <scope>NUCLEOTIDE SEQUENCE [LARGE SCALE GENOMIC DNA]</scope>
    <source>
        <strain evidence="2 3">M-M16</strain>
    </source>
</reference>
<gene>
    <name evidence="2" type="ORF">L3X39_14165</name>
</gene>
<sequence>MKILKTALTLVTIVLMLPISAQSQNQESFIMNLTEFTIKFGHDANFTDGVKKWNKCYKENNGTSTWNVWHRLQGKGNVYVLSSRLKNWAEMDQADTAAKACRSIALDFITPHIESTEFNTTRNMPEISRKTPLGDMSIVWVTNFIINDDVAFNDIIKQVSSAISSKEGDSRGYWYRLMGGEGSDYFVSTPFKDFAALDKDTDGVWKVYESVHGKSKTDDIRKKFRAVVDDIWSYTFTLEKELSMQ</sequence>
<accession>A0ABS9IMG7</accession>
<evidence type="ECO:0000313" key="3">
    <source>
        <dbReference type="Proteomes" id="UP001200022"/>
    </source>
</evidence>
<evidence type="ECO:0000256" key="1">
    <source>
        <dbReference type="SAM" id="SignalP"/>
    </source>
</evidence>
<proteinExistence type="predicted"/>
<feature type="signal peptide" evidence="1">
    <location>
        <begin position="1"/>
        <end position="23"/>
    </location>
</feature>
<evidence type="ECO:0000313" key="2">
    <source>
        <dbReference type="EMBL" id="MCF7561787.1"/>
    </source>
</evidence>
<protein>
    <recommendedName>
        <fullName evidence="4">NIPSNAP protein</fullName>
    </recommendedName>
</protein>
<comment type="caution">
    <text evidence="2">The sequence shown here is derived from an EMBL/GenBank/DDBJ whole genome shotgun (WGS) entry which is preliminary data.</text>
</comment>
<dbReference type="Proteomes" id="UP001200022">
    <property type="component" value="Unassembled WGS sequence"/>
</dbReference>
<dbReference type="RefSeq" id="WP_237232518.1">
    <property type="nucleotide sequence ID" value="NZ_JAKKDV010000008.1"/>
</dbReference>
<evidence type="ECO:0008006" key="4">
    <source>
        <dbReference type="Google" id="ProtNLM"/>
    </source>
</evidence>
<feature type="chain" id="PRO_5047449770" description="NIPSNAP protein" evidence="1">
    <location>
        <begin position="24"/>
        <end position="245"/>
    </location>
</feature>
<dbReference type="EMBL" id="JAKKDV010000008">
    <property type="protein sequence ID" value="MCF7561787.1"/>
    <property type="molecule type" value="Genomic_DNA"/>
</dbReference>
<keyword evidence="3" id="KW-1185">Reference proteome</keyword>
<name>A0ABS9IMG7_9FLAO</name>